<dbReference type="Pfam" id="PF01451">
    <property type="entry name" value="LMWPc"/>
    <property type="match status" value="1"/>
</dbReference>
<comment type="similarity">
    <text evidence="1">Belongs to the low molecular weight phosphotyrosine protein phosphatase family.</text>
</comment>
<dbReference type="SMART" id="SM00226">
    <property type="entry name" value="LMWPc"/>
    <property type="match status" value="1"/>
</dbReference>
<dbReference type="EC" id="3.1.3.48" evidence="2"/>
<dbReference type="PANTHER" id="PTHR11717:SF7">
    <property type="entry name" value="LOW MOLECULAR WEIGHT PHOSPHOTYROSINE PROTEIN PHOSPHATASE"/>
    <property type="match status" value="1"/>
</dbReference>
<dbReference type="Proteomes" id="UP001501600">
    <property type="component" value="Unassembled WGS sequence"/>
</dbReference>
<evidence type="ECO:0000256" key="2">
    <source>
        <dbReference type="ARBA" id="ARBA00013064"/>
    </source>
</evidence>
<evidence type="ECO:0000259" key="5">
    <source>
        <dbReference type="SMART" id="SM00226"/>
    </source>
</evidence>
<sequence>MKPKGLIQKPINSILFVCLGNICRSPTAEAVFRYHAKRMGLALEMDSAGTAGYHIGERPDPRSEVAARQRGYDFQGMRARQVQPQDLQRFDLILAADRQNLAELQRMASPAQQPKLGLILQWGDGEVEEVPDPYYGGEEGFEQVLNLLEASAKALLSRIASTY</sequence>
<evidence type="ECO:0000313" key="6">
    <source>
        <dbReference type="EMBL" id="GAA5189310.1"/>
    </source>
</evidence>
<comment type="caution">
    <text evidence="6">The sequence shown here is derived from an EMBL/GenBank/DDBJ whole genome shotgun (WGS) entry which is preliminary data.</text>
</comment>
<accession>A0ABP9S0B2</accession>
<dbReference type="EMBL" id="BAABLF010000006">
    <property type="protein sequence ID" value="GAA5189310.1"/>
    <property type="molecule type" value="Genomic_DNA"/>
</dbReference>
<dbReference type="InterPro" id="IPR036196">
    <property type="entry name" value="Ptyr_pPase_sf"/>
</dbReference>
<dbReference type="PANTHER" id="PTHR11717">
    <property type="entry name" value="LOW MOLECULAR WEIGHT PROTEIN TYROSINE PHOSPHATASE"/>
    <property type="match status" value="1"/>
</dbReference>
<evidence type="ECO:0000256" key="1">
    <source>
        <dbReference type="ARBA" id="ARBA00011063"/>
    </source>
</evidence>
<dbReference type="RefSeq" id="WP_345316083.1">
    <property type="nucleotide sequence ID" value="NZ_BAABLF010000006.1"/>
</dbReference>
<dbReference type="InterPro" id="IPR050438">
    <property type="entry name" value="LMW_PTPase"/>
</dbReference>
<dbReference type="InterPro" id="IPR017867">
    <property type="entry name" value="Tyr_phospatase_low_mol_wt"/>
</dbReference>
<gene>
    <name evidence="6" type="ORF">GCM10025772_11410</name>
</gene>
<dbReference type="InterPro" id="IPR023485">
    <property type="entry name" value="Ptyr_pPase"/>
</dbReference>
<name>A0ABP9S0B2_9GAMM</name>
<keyword evidence="7" id="KW-1185">Reference proteome</keyword>
<organism evidence="6 7">
    <name type="scientific">Ferrimonas gelatinilytica</name>
    <dbReference type="NCBI Taxonomy" id="1255257"/>
    <lineage>
        <taxon>Bacteria</taxon>
        <taxon>Pseudomonadati</taxon>
        <taxon>Pseudomonadota</taxon>
        <taxon>Gammaproteobacteria</taxon>
        <taxon>Alteromonadales</taxon>
        <taxon>Ferrimonadaceae</taxon>
        <taxon>Ferrimonas</taxon>
    </lineage>
</organism>
<protein>
    <recommendedName>
        <fullName evidence="2">protein-tyrosine-phosphatase</fullName>
        <ecNumber evidence="2">3.1.3.48</ecNumber>
    </recommendedName>
</protein>
<dbReference type="Gene3D" id="3.40.50.2300">
    <property type="match status" value="1"/>
</dbReference>
<keyword evidence="3" id="KW-0378">Hydrolase</keyword>
<dbReference type="PRINTS" id="PR00719">
    <property type="entry name" value="LMWPTPASE"/>
</dbReference>
<dbReference type="SUPFAM" id="SSF52788">
    <property type="entry name" value="Phosphotyrosine protein phosphatases I"/>
    <property type="match status" value="1"/>
</dbReference>
<keyword evidence="4" id="KW-0904">Protein phosphatase</keyword>
<proteinExistence type="inferred from homology"/>
<evidence type="ECO:0000256" key="3">
    <source>
        <dbReference type="ARBA" id="ARBA00022801"/>
    </source>
</evidence>
<evidence type="ECO:0000256" key="4">
    <source>
        <dbReference type="ARBA" id="ARBA00022912"/>
    </source>
</evidence>
<reference evidence="7" key="1">
    <citation type="journal article" date="2019" name="Int. J. Syst. Evol. Microbiol.">
        <title>The Global Catalogue of Microorganisms (GCM) 10K type strain sequencing project: providing services to taxonomists for standard genome sequencing and annotation.</title>
        <authorList>
            <consortium name="The Broad Institute Genomics Platform"/>
            <consortium name="The Broad Institute Genome Sequencing Center for Infectious Disease"/>
            <person name="Wu L."/>
            <person name="Ma J."/>
        </authorList>
    </citation>
    <scope>NUCLEOTIDE SEQUENCE [LARGE SCALE GENOMIC DNA]</scope>
    <source>
        <strain evidence="7">JCM 18720</strain>
    </source>
</reference>
<feature type="domain" description="Phosphotyrosine protein phosphatase I" evidence="5">
    <location>
        <begin position="12"/>
        <end position="158"/>
    </location>
</feature>
<dbReference type="CDD" id="cd16343">
    <property type="entry name" value="LMWPTP"/>
    <property type="match status" value="1"/>
</dbReference>
<evidence type="ECO:0000313" key="7">
    <source>
        <dbReference type="Proteomes" id="UP001501600"/>
    </source>
</evidence>